<name>A0A6A6KK16_HEVBR</name>
<keyword evidence="1" id="KW-1133">Transmembrane helix</keyword>
<keyword evidence="3" id="KW-1185">Reference proteome</keyword>
<keyword evidence="1" id="KW-0812">Transmembrane</keyword>
<dbReference type="AlphaFoldDB" id="A0A6A6KK16"/>
<accession>A0A6A6KK16</accession>
<feature type="transmembrane region" description="Helical" evidence="1">
    <location>
        <begin position="31"/>
        <end position="51"/>
    </location>
</feature>
<proteinExistence type="predicted"/>
<gene>
    <name evidence="2" type="ORF">GH714_007250</name>
</gene>
<protein>
    <submittedName>
        <fullName evidence="2">Uncharacterized protein</fullName>
    </submittedName>
</protein>
<evidence type="ECO:0000313" key="3">
    <source>
        <dbReference type="Proteomes" id="UP000467840"/>
    </source>
</evidence>
<sequence>MFSVPRERRETENVKSSAKPHQSVQHLRGSILLFITMLVLPWLTCVLRVDVSKIKLSQTRWSIVSAVNVCSSHLGPLDLLVDDVKLAMQLFSSRVASIMFNDPATWCVICFHDDNVPSNIVNAIMGDVGD</sequence>
<evidence type="ECO:0000256" key="1">
    <source>
        <dbReference type="SAM" id="Phobius"/>
    </source>
</evidence>
<comment type="caution">
    <text evidence="2">The sequence shown here is derived from an EMBL/GenBank/DDBJ whole genome shotgun (WGS) entry which is preliminary data.</text>
</comment>
<reference evidence="2 3" key="1">
    <citation type="journal article" date="2020" name="Mol. Plant">
        <title>The Chromosome-Based Rubber Tree Genome Provides New Insights into Spurge Genome Evolution and Rubber Biosynthesis.</title>
        <authorList>
            <person name="Liu J."/>
            <person name="Shi C."/>
            <person name="Shi C.C."/>
            <person name="Li W."/>
            <person name="Zhang Q.J."/>
            <person name="Zhang Y."/>
            <person name="Li K."/>
            <person name="Lu H.F."/>
            <person name="Shi C."/>
            <person name="Zhu S.T."/>
            <person name="Xiao Z.Y."/>
            <person name="Nan H."/>
            <person name="Yue Y."/>
            <person name="Zhu X.G."/>
            <person name="Wu Y."/>
            <person name="Hong X.N."/>
            <person name="Fan G.Y."/>
            <person name="Tong Y."/>
            <person name="Zhang D."/>
            <person name="Mao C.L."/>
            <person name="Liu Y.L."/>
            <person name="Hao S.J."/>
            <person name="Liu W.Q."/>
            <person name="Lv M.Q."/>
            <person name="Zhang H.B."/>
            <person name="Liu Y."/>
            <person name="Hu-Tang G.R."/>
            <person name="Wang J.P."/>
            <person name="Wang J.H."/>
            <person name="Sun Y.H."/>
            <person name="Ni S.B."/>
            <person name="Chen W.B."/>
            <person name="Zhang X.C."/>
            <person name="Jiao Y.N."/>
            <person name="Eichler E.E."/>
            <person name="Li G.H."/>
            <person name="Liu X."/>
            <person name="Gao L.Z."/>
        </authorList>
    </citation>
    <scope>NUCLEOTIDE SEQUENCE [LARGE SCALE GENOMIC DNA]</scope>
    <source>
        <strain evidence="3">cv. GT1</strain>
        <tissue evidence="2">Leaf</tissue>
    </source>
</reference>
<dbReference type="EMBL" id="JAAGAX010000016">
    <property type="protein sequence ID" value="KAF2288403.1"/>
    <property type="molecule type" value="Genomic_DNA"/>
</dbReference>
<dbReference type="Proteomes" id="UP000467840">
    <property type="component" value="Chromosome 8"/>
</dbReference>
<organism evidence="2 3">
    <name type="scientific">Hevea brasiliensis</name>
    <name type="common">Para rubber tree</name>
    <name type="synonym">Siphonia brasiliensis</name>
    <dbReference type="NCBI Taxonomy" id="3981"/>
    <lineage>
        <taxon>Eukaryota</taxon>
        <taxon>Viridiplantae</taxon>
        <taxon>Streptophyta</taxon>
        <taxon>Embryophyta</taxon>
        <taxon>Tracheophyta</taxon>
        <taxon>Spermatophyta</taxon>
        <taxon>Magnoliopsida</taxon>
        <taxon>eudicotyledons</taxon>
        <taxon>Gunneridae</taxon>
        <taxon>Pentapetalae</taxon>
        <taxon>rosids</taxon>
        <taxon>fabids</taxon>
        <taxon>Malpighiales</taxon>
        <taxon>Euphorbiaceae</taxon>
        <taxon>Crotonoideae</taxon>
        <taxon>Micrandreae</taxon>
        <taxon>Hevea</taxon>
    </lineage>
</organism>
<evidence type="ECO:0000313" key="2">
    <source>
        <dbReference type="EMBL" id="KAF2288403.1"/>
    </source>
</evidence>
<keyword evidence="1" id="KW-0472">Membrane</keyword>